<name>I0HLA0_RUBGI</name>
<dbReference type="STRING" id="983917.RGE_04420"/>
<accession>I0HLA0</accession>
<dbReference type="HOGENOM" id="CLU_084449_0_0_4"/>
<organism evidence="1 2">
    <name type="scientific">Rubrivivax gelatinosus (strain NBRC 100245 / IL144)</name>
    <dbReference type="NCBI Taxonomy" id="983917"/>
    <lineage>
        <taxon>Bacteria</taxon>
        <taxon>Pseudomonadati</taxon>
        <taxon>Pseudomonadota</taxon>
        <taxon>Betaproteobacteria</taxon>
        <taxon>Burkholderiales</taxon>
        <taxon>Sphaerotilaceae</taxon>
        <taxon>Rubrivivax</taxon>
    </lineage>
</organism>
<dbReference type="RefSeq" id="WP_014426663.1">
    <property type="nucleotide sequence ID" value="NC_017075.1"/>
</dbReference>
<dbReference type="KEGG" id="rge:RGE_04420"/>
<protein>
    <recommendedName>
        <fullName evidence="3">Nucleotide-diphospho-sugar transferase</fullName>
    </recommendedName>
</protein>
<dbReference type="Proteomes" id="UP000007883">
    <property type="component" value="Chromosome"/>
</dbReference>
<reference evidence="1 2" key="1">
    <citation type="journal article" date="2012" name="J. Bacteriol.">
        <title>Complete genome sequence of phototrophic betaproteobacterium Rubrivivax gelatinosus IL144.</title>
        <authorList>
            <person name="Nagashima S."/>
            <person name="Kamimura A."/>
            <person name="Shimizu T."/>
            <person name="Nakamura-isaki S."/>
            <person name="Aono E."/>
            <person name="Sakamoto K."/>
            <person name="Ichikawa N."/>
            <person name="Nakazawa H."/>
            <person name="Sekine M."/>
            <person name="Yamazaki S."/>
            <person name="Fujita N."/>
            <person name="Shimada K."/>
            <person name="Hanada S."/>
            <person name="Nagashima K.V.P."/>
        </authorList>
    </citation>
    <scope>NUCLEOTIDE SEQUENCE [LARGE SCALE GENOMIC DNA]</scope>
    <source>
        <strain evidence="2">NBRC 100245 / IL144</strain>
    </source>
</reference>
<evidence type="ECO:0008006" key="3">
    <source>
        <dbReference type="Google" id="ProtNLM"/>
    </source>
</evidence>
<dbReference type="eggNOG" id="ENOG502Z99M">
    <property type="taxonomic scope" value="Bacteria"/>
</dbReference>
<dbReference type="Pfam" id="PF20102">
    <property type="entry name" value="DUF6492"/>
    <property type="match status" value="1"/>
</dbReference>
<dbReference type="InterPro" id="IPR045499">
    <property type="entry name" value="DUF6492"/>
</dbReference>
<keyword evidence="2" id="KW-1185">Reference proteome</keyword>
<evidence type="ECO:0000313" key="1">
    <source>
        <dbReference type="EMBL" id="BAL93787.1"/>
    </source>
</evidence>
<dbReference type="AlphaFoldDB" id="I0HLA0"/>
<evidence type="ECO:0000313" key="2">
    <source>
        <dbReference type="Proteomes" id="UP000007883"/>
    </source>
</evidence>
<dbReference type="EMBL" id="AP012320">
    <property type="protein sequence ID" value="BAL93787.1"/>
    <property type="molecule type" value="Genomic_DNA"/>
</dbReference>
<sequence>MTHNTPRPTLFTPSYLGDLERLLLMRRTLRRFLASPCRHIVAVPEADMRAFRSAMGTDDCELIAQQSLVDSRYFPHAAYRLITGIAPNQAWRLSRWAGRPGWIIQQIAKLGAAALCEPSAPMIVVDSDLFFVRPFGLDDIAPLGRRVLVREEPDSESGKHREHIAGARRLLGLPPGGTEHHYMAYPAIMYPDWVAALLKHIESVHGQPWQEVLRGTETFSEYSLYGIFVEEVLAPPELMRRDQPFNLILWDQTSFTDFFRDPRSALERNPERICVVAQSNLGIPTRTYHRAVEELLQRP</sequence>
<gene>
    <name evidence="1" type="ordered locus">RGE_04420</name>
</gene>
<proteinExistence type="predicted"/>